<keyword evidence="1" id="KW-1133">Transmembrane helix</keyword>
<evidence type="ECO:0000256" key="1">
    <source>
        <dbReference type="SAM" id="Phobius"/>
    </source>
</evidence>
<keyword evidence="1" id="KW-0472">Membrane</keyword>
<organism evidence="3 4">
    <name type="scientific">Cupriavidus necator</name>
    <name type="common">Alcaligenes eutrophus</name>
    <name type="synonym">Ralstonia eutropha</name>
    <dbReference type="NCBI Taxonomy" id="106590"/>
    <lineage>
        <taxon>Bacteria</taxon>
        <taxon>Pseudomonadati</taxon>
        <taxon>Pseudomonadota</taxon>
        <taxon>Betaproteobacteria</taxon>
        <taxon>Burkholderiales</taxon>
        <taxon>Burkholderiaceae</taxon>
        <taxon>Cupriavidus</taxon>
    </lineage>
</organism>
<reference evidence="4" key="1">
    <citation type="submission" date="2017-02" db="EMBL/GenBank/DDBJ databases">
        <title>Complete genome sequence of Cupriavidus necator strain NH9, a 3-chlorobenzoate degrader.</title>
        <authorList>
            <person name="Moriuchi R."/>
            <person name="Dohra H."/>
            <person name="Ogawa N."/>
        </authorList>
    </citation>
    <scope>NUCLEOTIDE SEQUENCE [LARGE SCALE GENOMIC DNA]</scope>
    <source>
        <strain evidence="4">NH9</strain>
    </source>
</reference>
<feature type="transmembrane region" description="Helical" evidence="1">
    <location>
        <begin position="12"/>
        <end position="40"/>
    </location>
</feature>
<dbReference type="InterPro" id="IPR012495">
    <property type="entry name" value="TadE-like_dom"/>
</dbReference>
<feature type="domain" description="TadE-like" evidence="2">
    <location>
        <begin position="12"/>
        <end position="54"/>
    </location>
</feature>
<sequence length="142" mass="15101">MEFKMKMKNQKGVAAVEFALVLPLFLLITFGIIEFSLALYDQAVITNASREAARYGIVLTKPSALQIQQVATNYCSNHLISFGTGGNTCPSGNITVAGDGGQYGTPLTVTVKYQFTPLALGNLISPLSGALSLSATTVMYNE</sequence>
<gene>
    <name evidence="3" type="ORF">BJN34_09400</name>
</gene>
<accession>A0A1U9UN86</accession>
<name>A0A1U9UN86_CUPNE</name>
<keyword evidence="1" id="KW-0812">Transmembrane</keyword>
<protein>
    <submittedName>
        <fullName evidence="3">TadE family protein</fullName>
    </submittedName>
</protein>
<dbReference type="Pfam" id="PF07811">
    <property type="entry name" value="TadE"/>
    <property type="match status" value="1"/>
</dbReference>
<proteinExistence type="predicted"/>
<dbReference type="EMBL" id="CP017757">
    <property type="protein sequence ID" value="AQV94103.1"/>
    <property type="molecule type" value="Genomic_DNA"/>
</dbReference>
<dbReference type="OrthoDB" id="6165442at2"/>
<evidence type="ECO:0000259" key="2">
    <source>
        <dbReference type="Pfam" id="PF07811"/>
    </source>
</evidence>
<dbReference type="Proteomes" id="UP000189627">
    <property type="component" value="Chromosome 1"/>
</dbReference>
<evidence type="ECO:0000313" key="3">
    <source>
        <dbReference type="EMBL" id="AQV94103.1"/>
    </source>
</evidence>
<dbReference type="KEGG" id="cuh:BJN34_09400"/>
<dbReference type="AlphaFoldDB" id="A0A1U9UN86"/>
<evidence type="ECO:0000313" key="4">
    <source>
        <dbReference type="Proteomes" id="UP000189627"/>
    </source>
</evidence>